<organism evidence="2 3">
    <name type="scientific">Leptolyngbya foveolarum</name>
    <dbReference type="NCBI Taxonomy" id="47253"/>
    <lineage>
        <taxon>Bacteria</taxon>
        <taxon>Bacillati</taxon>
        <taxon>Cyanobacteriota</taxon>
        <taxon>Cyanophyceae</taxon>
        <taxon>Leptolyngbyales</taxon>
        <taxon>Leptolyngbyaceae</taxon>
        <taxon>Leptolyngbya group</taxon>
        <taxon>Leptolyngbya</taxon>
    </lineage>
</organism>
<evidence type="ECO:0000313" key="2">
    <source>
        <dbReference type="EMBL" id="PZO18191.1"/>
    </source>
</evidence>
<reference evidence="3" key="1">
    <citation type="submission" date="2018-04" db="EMBL/GenBank/DDBJ databases">
        <authorList>
            <person name="Cornet L."/>
        </authorList>
    </citation>
    <scope>NUCLEOTIDE SEQUENCE [LARGE SCALE GENOMIC DNA]</scope>
</reference>
<feature type="chain" id="PRO_5016055061" description="DUF928 domain-containing protein" evidence="1">
    <location>
        <begin position="33"/>
        <end position="219"/>
    </location>
</feature>
<dbReference type="EMBL" id="QBMC01000058">
    <property type="protein sequence ID" value="PZO18191.1"/>
    <property type="molecule type" value="Genomic_DNA"/>
</dbReference>
<protein>
    <recommendedName>
        <fullName evidence="4">DUF928 domain-containing protein</fullName>
    </recommendedName>
</protein>
<gene>
    <name evidence="2" type="ORF">DCF25_10195</name>
</gene>
<evidence type="ECO:0000256" key="1">
    <source>
        <dbReference type="SAM" id="SignalP"/>
    </source>
</evidence>
<proteinExistence type="predicted"/>
<accession>A0A2W4W0V8</accession>
<comment type="caution">
    <text evidence="2">The sequence shown here is derived from an EMBL/GenBank/DDBJ whole genome shotgun (WGS) entry which is preliminary data.</text>
</comment>
<evidence type="ECO:0008006" key="4">
    <source>
        <dbReference type="Google" id="ProtNLM"/>
    </source>
</evidence>
<dbReference type="Proteomes" id="UP000249354">
    <property type="component" value="Unassembled WGS sequence"/>
</dbReference>
<sequence>MKSKLKQGAILLGRGFAITSAVVLLLPTAANAACTRGPNVVVNRGNGASISFDAPVYQAKVFDISKLMLEEIPQQGTQTLILTEVETSQFPGMPQTPTTSLLANTANGCYVFEVSFGNQPVHNTVSAVPEANPELAQTALLPGGEDIDLDTLRAEYTAAVEQHGTDNSFLKRVEQFLTLVDNGTGQRLAAQQAGVEWAHLTQLSGQPDFTDLLDNSFSS</sequence>
<feature type="signal peptide" evidence="1">
    <location>
        <begin position="1"/>
        <end position="32"/>
    </location>
</feature>
<name>A0A2W4W0V8_9CYAN</name>
<dbReference type="AlphaFoldDB" id="A0A2W4W0V8"/>
<keyword evidence="1" id="KW-0732">Signal</keyword>
<reference evidence="2 3" key="2">
    <citation type="submission" date="2018-06" db="EMBL/GenBank/DDBJ databases">
        <title>Metagenomic assembly of (sub)arctic Cyanobacteria and their associated microbiome from non-axenic cultures.</title>
        <authorList>
            <person name="Baurain D."/>
        </authorList>
    </citation>
    <scope>NUCLEOTIDE SEQUENCE [LARGE SCALE GENOMIC DNA]</scope>
    <source>
        <strain evidence="2">ULC129bin1</strain>
    </source>
</reference>
<evidence type="ECO:0000313" key="3">
    <source>
        <dbReference type="Proteomes" id="UP000249354"/>
    </source>
</evidence>